<organism evidence="3 4">
    <name type="scientific">Pleurodeles waltl</name>
    <name type="common">Iberian ribbed newt</name>
    <dbReference type="NCBI Taxonomy" id="8319"/>
    <lineage>
        <taxon>Eukaryota</taxon>
        <taxon>Metazoa</taxon>
        <taxon>Chordata</taxon>
        <taxon>Craniata</taxon>
        <taxon>Vertebrata</taxon>
        <taxon>Euteleostomi</taxon>
        <taxon>Amphibia</taxon>
        <taxon>Batrachia</taxon>
        <taxon>Caudata</taxon>
        <taxon>Salamandroidea</taxon>
        <taxon>Salamandridae</taxon>
        <taxon>Pleurodelinae</taxon>
        <taxon>Pleurodeles</taxon>
    </lineage>
</organism>
<dbReference type="EMBL" id="JANPWB010000015">
    <property type="protein sequence ID" value="KAJ1088050.1"/>
    <property type="molecule type" value="Genomic_DNA"/>
</dbReference>
<feature type="region of interest" description="Disordered" evidence="1">
    <location>
        <begin position="1"/>
        <end position="20"/>
    </location>
</feature>
<feature type="compositionally biased region" description="Basic and acidic residues" evidence="1">
    <location>
        <begin position="1"/>
        <end position="17"/>
    </location>
</feature>
<reference evidence="3" key="1">
    <citation type="journal article" date="2022" name="bioRxiv">
        <title>Sequencing and chromosome-scale assembly of the giantPleurodeles waltlgenome.</title>
        <authorList>
            <person name="Brown T."/>
            <person name="Elewa A."/>
            <person name="Iarovenko S."/>
            <person name="Subramanian E."/>
            <person name="Araus A.J."/>
            <person name="Petzold A."/>
            <person name="Susuki M."/>
            <person name="Suzuki K.-i.T."/>
            <person name="Hayashi T."/>
            <person name="Toyoda A."/>
            <person name="Oliveira C."/>
            <person name="Osipova E."/>
            <person name="Leigh N.D."/>
            <person name="Simon A."/>
            <person name="Yun M.H."/>
        </authorList>
    </citation>
    <scope>NUCLEOTIDE SEQUENCE</scope>
    <source>
        <strain evidence="3">20211129_DDA</strain>
        <tissue evidence="3">Liver</tissue>
    </source>
</reference>
<protein>
    <submittedName>
        <fullName evidence="3">Uncharacterized protein</fullName>
    </submittedName>
</protein>
<name>A0AAV7L921_PLEWA</name>
<evidence type="ECO:0000256" key="2">
    <source>
        <dbReference type="SAM" id="Phobius"/>
    </source>
</evidence>
<keyword evidence="2" id="KW-0812">Transmembrane</keyword>
<evidence type="ECO:0000256" key="1">
    <source>
        <dbReference type="SAM" id="MobiDB-lite"/>
    </source>
</evidence>
<sequence>METSEQRTTESQKKESAGSRAIRHSGYYNIRLPLHSMVSLGFCTLLGIKIMHMLKHRALRSPPRFVTSYLQ</sequence>
<dbReference type="Proteomes" id="UP001066276">
    <property type="component" value="Chromosome 11"/>
</dbReference>
<keyword evidence="2" id="KW-1133">Transmembrane helix</keyword>
<proteinExistence type="predicted"/>
<evidence type="ECO:0000313" key="4">
    <source>
        <dbReference type="Proteomes" id="UP001066276"/>
    </source>
</evidence>
<evidence type="ECO:0000313" key="3">
    <source>
        <dbReference type="EMBL" id="KAJ1088050.1"/>
    </source>
</evidence>
<feature type="transmembrane region" description="Helical" evidence="2">
    <location>
        <begin position="34"/>
        <end position="54"/>
    </location>
</feature>
<dbReference type="AlphaFoldDB" id="A0AAV7L921"/>
<keyword evidence="4" id="KW-1185">Reference proteome</keyword>
<keyword evidence="2" id="KW-0472">Membrane</keyword>
<accession>A0AAV7L921</accession>
<gene>
    <name evidence="3" type="ORF">NDU88_001209</name>
</gene>
<comment type="caution">
    <text evidence="3">The sequence shown here is derived from an EMBL/GenBank/DDBJ whole genome shotgun (WGS) entry which is preliminary data.</text>
</comment>